<name>A0AAV2AEU0_9ARAC</name>
<proteinExistence type="predicted"/>
<dbReference type="EMBL" id="CAXIEN010000147">
    <property type="protein sequence ID" value="CAL1281655.1"/>
    <property type="molecule type" value="Genomic_DNA"/>
</dbReference>
<feature type="region of interest" description="Disordered" evidence="1">
    <location>
        <begin position="25"/>
        <end position="255"/>
    </location>
</feature>
<feature type="compositionally biased region" description="Polar residues" evidence="1">
    <location>
        <begin position="87"/>
        <end position="98"/>
    </location>
</feature>
<evidence type="ECO:0000313" key="3">
    <source>
        <dbReference type="Proteomes" id="UP001497382"/>
    </source>
</evidence>
<evidence type="ECO:0000256" key="1">
    <source>
        <dbReference type="SAM" id="MobiDB-lite"/>
    </source>
</evidence>
<protein>
    <submittedName>
        <fullName evidence="2">Uncharacterized protein</fullName>
    </submittedName>
</protein>
<evidence type="ECO:0000313" key="2">
    <source>
        <dbReference type="EMBL" id="CAL1281655.1"/>
    </source>
</evidence>
<feature type="compositionally biased region" description="Polar residues" evidence="1">
    <location>
        <begin position="174"/>
        <end position="184"/>
    </location>
</feature>
<gene>
    <name evidence="2" type="ORF">LARSCL_LOCUS11696</name>
</gene>
<feature type="non-terminal residue" evidence="2">
    <location>
        <position position="283"/>
    </location>
</feature>
<organism evidence="2 3">
    <name type="scientific">Larinioides sclopetarius</name>
    <dbReference type="NCBI Taxonomy" id="280406"/>
    <lineage>
        <taxon>Eukaryota</taxon>
        <taxon>Metazoa</taxon>
        <taxon>Ecdysozoa</taxon>
        <taxon>Arthropoda</taxon>
        <taxon>Chelicerata</taxon>
        <taxon>Arachnida</taxon>
        <taxon>Araneae</taxon>
        <taxon>Araneomorphae</taxon>
        <taxon>Entelegynae</taxon>
        <taxon>Araneoidea</taxon>
        <taxon>Araneidae</taxon>
        <taxon>Larinioides</taxon>
    </lineage>
</organism>
<dbReference type="Proteomes" id="UP001497382">
    <property type="component" value="Unassembled WGS sequence"/>
</dbReference>
<dbReference type="AlphaFoldDB" id="A0AAV2AEU0"/>
<comment type="caution">
    <text evidence="2">The sequence shown here is derived from an EMBL/GenBank/DDBJ whole genome shotgun (WGS) entry which is preliminary data.</text>
</comment>
<accession>A0AAV2AEU0</accession>
<feature type="compositionally biased region" description="Polar residues" evidence="1">
    <location>
        <begin position="36"/>
        <end position="74"/>
    </location>
</feature>
<keyword evidence="3" id="KW-1185">Reference proteome</keyword>
<sequence>RKPTEHSQQTTIQDEISSTKEYFHESTTHGDIIGSSDYSSPKTIQAETNSPIELTPGQTYISHSTEISYETTPETQPPRKGYGVKGSSFSHKVSSIHTPSAAPENTEISTESYSSEKTPSTSESDTSYSTGSTTQTLKEKADSVKESTFSPPNIIRVKGRRPSTPSEEPEKVSSTEPTTASQEYNFKEGESEDNKIKQPTGVKSSQKKEHVKGKRPQIKEKPLLPVGVIPGEKKQATSTTVFPSVKGRPSVMSIPGEGSCYVGKVNYKHGQAVPSSDVCKMSC</sequence>
<reference evidence="2 3" key="1">
    <citation type="submission" date="2024-04" db="EMBL/GenBank/DDBJ databases">
        <authorList>
            <person name="Rising A."/>
            <person name="Reimegard J."/>
            <person name="Sonavane S."/>
            <person name="Akerstrom W."/>
            <person name="Nylinder S."/>
            <person name="Hedman E."/>
            <person name="Kallberg Y."/>
        </authorList>
    </citation>
    <scope>NUCLEOTIDE SEQUENCE [LARGE SCALE GENOMIC DNA]</scope>
</reference>
<feature type="non-terminal residue" evidence="2">
    <location>
        <position position="1"/>
    </location>
</feature>
<feature type="compositionally biased region" description="Basic and acidic residues" evidence="1">
    <location>
        <begin position="185"/>
        <end position="196"/>
    </location>
</feature>
<feature type="compositionally biased region" description="Polar residues" evidence="1">
    <location>
        <begin position="106"/>
        <end position="136"/>
    </location>
</feature>